<feature type="coiled-coil region" evidence="1">
    <location>
        <begin position="27"/>
        <end position="54"/>
    </location>
</feature>
<proteinExistence type="predicted"/>
<evidence type="ECO:0000256" key="1">
    <source>
        <dbReference type="SAM" id="Coils"/>
    </source>
</evidence>
<name>A0A859FA26_9BACI</name>
<organism evidence="2 3">
    <name type="scientific">Paenalkalicoccus suaedae</name>
    <dbReference type="NCBI Taxonomy" id="2592382"/>
    <lineage>
        <taxon>Bacteria</taxon>
        <taxon>Bacillati</taxon>
        <taxon>Bacillota</taxon>
        <taxon>Bacilli</taxon>
        <taxon>Bacillales</taxon>
        <taxon>Bacillaceae</taxon>
        <taxon>Paenalkalicoccus</taxon>
    </lineage>
</organism>
<dbReference type="RefSeq" id="WP_176008083.1">
    <property type="nucleotide sequence ID" value="NZ_CP041372.2"/>
</dbReference>
<accession>A0A859FA26</accession>
<evidence type="ECO:0000313" key="3">
    <source>
        <dbReference type="Proteomes" id="UP000318138"/>
    </source>
</evidence>
<keyword evidence="3" id="KW-1185">Reference proteome</keyword>
<evidence type="ECO:0000313" key="2">
    <source>
        <dbReference type="EMBL" id="QKS70039.1"/>
    </source>
</evidence>
<reference evidence="3" key="1">
    <citation type="submission" date="2019-07" db="EMBL/GenBank/DDBJ databases">
        <title>Bacillus alkalisoli sp. nov. isolated from saline soil.</title>
        <authorList>
            <person name="Sun J.-Q."/>
            <person name="Xu L."/>
        </authorList>
    </citation>
    <scope>NUCLEOTIDE SEQUENCE [LARGE SCALE GENOMIC DNA]</scope>
    <source>
        <strain evidence="3">M4U3P1</strain>
    </source>
</reference>
<protein>
    <submittedName>
        <fullName evidence="2">Uncharacterized protein</fullName>
    </submittedName>
</protein>
<keyword evidence="1" id="KW-0175">Coiled coil</keyword>
<dbReference type="KEGG" id="psua:FLK61_25025"/>
<dbReference type="AlphaFoldDB" id="A0A859FA26"/>
<dbReference type="Proteomes" id="UP000318138">
    <property type="component" value="Chromosome"/>
</dbReference>
<dbReference type="EMBL" id="CP041372">
    <property type="protein sequence ID" value="QKS70039.1"/>
    <property type="molecule type" value="Genomic_DNA"/>
</dbReference>
<gene>
    <name evidence="2" type="ORF">FLK61_25025</name>
</gene>
<sequence length="73" mass="8856">MFWIAVILIVGMGIGHDVLRDRNKRIIKERELSLKEQELHNEQLRLEVEKTKLEAATRYQQYLEYEEERKEQA</sequence>